<dbReference type="AlphaFoldDB" id="A0A9P9YHP2"/>
<sequence>MSSSHKWTRLLLMGLLVILNCKGNPLARRLGLRPLSQSEIRELENSLPEGRSVSSGFAALSGFALGLGKALTGVFIYDVITANITELGFYAITLKIVGKMKSFGYLTFGLLILTACISAGVEARRLALRPLSGRELRRALKESGIDTHSEAGRSVASALAGLSGFALGITKGVGGSILFDVVTSNVTIDYLTSLLNSTASSTNSTSNGTAQEICFNSRSIDGEVINGRSNDDMDEGQWRQDTTTGVSSPTTTSLTSSPGTTGTTTGTSSGNTGITCIVLSKGRRRRQLQIRPGTLRSATLKRRSSHRPSLKKFRRHRL</sequence>
<proteinExistence type="predicted"/>
<evidence type="ECO:0000313" key="4">
    <source>
        <dbReference type="EMBL" id="KAI8037006.1"/>
    </source>
</evidence>
<feature type="compositionally biased region" description="Low complexity" evidence="1">
    <location>
        <begin position="242"/>
        <end position="275"/>
    </location>
</feature>
<reference evidence="4" key="1">
    <citation type="journal article" date="2023" name="Genome Biol. Evol.">
        <title>Long-read-based Genome Assembly of Drosophila gunungcola Reveals Fewer Chemosensory Genes in Flower-breeding Species.</title>
        <authorList>
            <person name="Negi A."/>
            <person name="Liao B.Y."/>
            <person name="Yeh S.D."/>
        </authorList>
    </citation>
    <scope>NUCLEOTIDE SEQUENCE</scope>
    <source>
        <strain evidence="4">Sukarami</strain>
    </source>
</reference>
<keyword evidence="2" id="KW-0472">Membrane</keyword>
<evidence type="ECO:0000313" key="5">
    <source>
        <dbReference type="Proteomes" id="UP001059596"/>
    </source>
</evidence>
<keyword evidence="2" id="KW-1133">Transmembrane helix</keyword>
<comment type="caution">
    <text evidence="4">The sequence shown here is derived from an EMBL/GenBank/DDBJ whole genome shotgun (WGS) entry which is preliminary data.</text>
</comment>
<evidence type="ECO:0000256" key="2">
    <source>
        <dbReference type="SAM" id="Phobius"/>
    </source>
</evidence>
<dbReference type="EMBL" id="JAMKOV010000014">
    <property type="protein sequence ID" value="KAI8037006.1"/>
    <property type="molecule type" value="Genomic_DNA"/>
</dbReference>
<keyword evidence="2" id="KW-0812">Transmembrane</keyword>
<protein>
    <submittedName>
        <fullName evidence="4">Uncharacterized protein</fullName>
    </submittedName>
</protein>
<feature type="chain" id="PRO_5040426303" evidence="3">
    <location>
        <begin position="24"/>
        <end position="318"/>
    </location>
</feature>
<gene>
    <name evidence="4" type="ORF">M5D96_010322</name>
</gene>
<accession>A0A9P9YHP2</accession>
<keyword evidence="3" id="KW-0732">Signal</keyword>
<dbReference type="Proteomes" id="UP001059596">
    <property type="component" value="Unassembled WGS sequence"/>
</dbReference>
<evidence type="ECO:0000256" key="3">
    <source>
        <dbReference type="SAM" id="SignalP"/>
    </source>
</evidence>
<feature type="signal peptide" evidence="3">
    <location>
        <begin position="1"/>
        <end position="23"/>
    </location>
</feature>
<feature type="compositionally biased region" description="Basic residues" evidence="1">
    <location>
        <begin position="299"/>
        <end position="318"/>
    </location>
</feature>
<name>A0A9P9YHP2_9MUSC</name>
<organism evidence="4 5">
    <name type="scientific">Drosophila gunungcola</name>
    <name type="common">fruit fly</name>
    <dbReference type="NCBI Taxonomy" id="103775"/>
    <lineage>
        <taxon>Eukaryota</taxon>
        <taxon>Metazoa</taxon>
        <taxon>Ecdysozoa</taxon>
        <taxon>Arthropoda</taxon>
        <taxon>Hexapoda</taxon>
        <taxon>Insecta</taxon>
        <taxon>Pterygota</taxon>
        <taxon>Neoptera</taxon>
        <taxon>Endopterygota</taxon>
        <taxon>Diptera</taxon>
        <taxon>Brachycera</taxon>
        <taxon>Muscomorpha</taxon>
        <taxon>Ephydroidea</taxon>
        <taxon>Drosophilidae</taxon>
        <taxon>Drosophila</taxon>
        <taxon>Sophophora</taxon>
    </lineage>
</organism>
<feature type="transmembrane region" description="Helical" evidence="2">
    <location>
        <begin position="103"/>
        <end position="121"/>
    </location>
</feature>
<keyword evidence="5" id="KW-1185">Reference proteome</keyword>
<feature type="region of interest" description="Disordered" evidence="1">
    <location>
        <begin position="224"/>
        <end position="318"/>
    </location>
</feature>
<evidence type="ECO:0000256" key="1">
    <source>
        <dbReference type="SAM" id="MobiDB-lite"/>
    </source>
</evidence>